<keyword evidence="1" id="KW-0812">Transmembrane</keyword>
<organism evidence="2">
    <name type="scientific">Cacopsylla melanoneura</name>
    <dbReference type="NCBI Taxonomy" id="428564"/>
    <lineage>
        <taxon>Eukaryota</taxon>
        <taxon>Metazoa</taxon>
        <taxon>Ecdysozoa</taxon>
        <taxon>Arthropoda</taxon>
        <taxon>Hexapoda</taxon>
        <taxon>Insecta</taxon>
        <taxon>Pterygota</taxon>
        <taxon>Neoptera</taxon>
        <taxon>Paraneoptera</taxon>
        <taxon>Hemiptera</taxon>
        <taxon>Sternorrhyncha</taxon>
        <taxon>Psylloidea</taxon>
        <taxon>Psyllidae</taxon>
        <taxon>Psyllinae</taxon>
        <taxon>Cacopsylla</taxon>
    </lineage>
</organism>
<name>A0A8D8WU84_9HEMI</name>
<protein>
    <submittedName>
        <fullName evidence="2">Uncharacterized protein</fullName>
    </submittedName>
</protein>
<dbReference type="AlphaFoldDB" id="A0A8D8WU84"/>
<reference evidence="2" key="1">
    <citation type="submission" date="2021-05" db="EMBL/GenBank/DDBJ databases">
        <authorList>
            <person name="Alioto T."/>
            <person name="Alioto T."/>
            <person name="Gomez Garrido J."/>
        </authorList>
    </citation>
    <scope>NUCLEOTIDE SEQUENCE</scope>
</reference>
<dbReference type="EMBL" id="HBUF01229439">
    <property type="protein sequence ID" value="CAG6672767.1"/>
    <property type="molecule type" value="Transcribed_RNA"/>
</dbReference>
<keyword evidence="1" id="KW-1133">Transmembrane helix</keyword>
<keyword evidence="1" id="KW-0472">Membrane</keyword>
<evidence type="ECO:0000256" key="1">
    <source>
        <dbReference type="SAM" id="Phobius"/>
    </source>
</evidence>
<feature type="transmembrane region" description="Helical" evidence="1">
    <location>
        <begin position="29"/>
        <end position="54"/>
    </location>
</feature>
<sequence length="110" mass="13125">MSIKHQLRYLGLKMLTTQTVNGNINNYELLYKIVVAIFLPLRHFFSFALFLVQFFQFDLLFFYNKYIRCTIAMYLSTISAFYIFDILTRINFTFTSPKIVNKYSNVIESN</sequence>
<feature type="transmembrane region" description="Helical" evidence="1">
    <location>
        <begin position="66"/>
        <end position="84"/>
    </location>
</feature>
<proteinExistence type="predicted"/>
<evidence type="ECO:0000313" key="2">
    <source>
        <dbReference type="EMBL" id="CAG6672767.1"/>
    </source>
</evidence>
<accession>A0A8D8WU84</accession>